<dbReference type="Gene3D" id="3.40.1810.10">
    <property type="entry name" value="Transcription factor, MADS-box"/>
    <property type="match status" value="1"/>
</dbReference>
<dbReference type="EMBL" id="PKPP01019766">
    <property type="protein sequence ID" value="PWA35585.1"/>
    <property type="molecule type" value="Genomic_DNA"/>
</dbReference>
<organism evidence="8 9">
    <name type="scientific">Artemisia annua</name>
    <name type="common">Sweet wormwood</name>
    <dbReference type="NCBI Taxonomy" id="35608"/>
    <lineage>
        <taxon>Eukaryota</taxon>
        <taxon>Viridiplantae</taxon>
        <taxon>Streptophyta</taxon>
        <taxon>Embryophyta</taxon>
        <taxon>Tracheophyta</taxon>
        <taxon>Spermatophyta</taxon>
        <taxon>Magnoliopsida</taxon>
        <taxon>eudicotyledons</taxon>
        <taxon>Gunneridae</taxon>
        <taxon>Pentapetalae</taxon>
        <taxon>asterids</taxon>
        <taxon>campanulids</taxon>
        <taxon>Asterales</taxon>
        <taxon>Asteraceae</taxon>
        <taxon>Asteroideae</taxon>
        <taxon>Anthemideae</taxon>
        <taxon>Artemisiinae</taxon>
        <taxon>Artemisia</taxon>
    </lineage>
</organism>
<gene>
    <name evidence="8" type="ORF">CTI12_AA578800</name>
</gene>
<evidence type="ECO:0000256" key="6">
    <source>
        <dbReference type="SAM" id="Coils"/>
    </source>
</evidence>
<evidence type="ECO:0000256" key="1">
    <source>
        <dbReference type="ARBA" id="ARBA00004123"/>
    </source>
</evidence>
<dbReference type="PANTHER" id="PTHR11945">
    <property type="entry name" value="MADS BOX PROTEIN"/>
    <property type="match status" value="1"/>
</dbReference>
<dbReference type="PRINTS" id="PR00404">
    <property type="entry name" value="MADSDOMAIN"/>
</dbReference>
<dbReference type="GO" id="GO:0046983">
    <property type="term" value="F:protein dimerization activity"/>
    <property type="evidence" value="ECO:0007669"/>
    <property type="project" value="InterPro"/>
</dbReference>
<dbReference type="InterPro" id="IPR036879">
    <property type="entry name" value="TF_MADSbox_sf"/>
</dbReference>
<evidence type="ECO:0000256" key="4">
    <source>
        <dbReference type="ARBA" id="ARBA00023163"/>
    </source>
</evidence>
<evidence type="ECO:0000256" key="5">
    <source>
        <dbReference type="ARBA" id="ARBA00023242"/>
    </source>
</evidence>
<dbReference type="InterPro" id="IPR002100">
    <property type="entry name" value="TF_MADSbox"/>
</dbReference>
<evidence type="ECO:0000259" key="7">
    <source>
        <dbReference type="PROSITE" id="PS50066"/>
    </source>
</evidence>
<keyword evidence="5" id="KW-0539">Nucleus</keyword>
<comment type="caution">
    <text evidence="8">The sequence shown here is derived from an EMBL/GenBank/DDBJ whole genome shotgun (WGS) entry which is preliminary data.</text>
</comment>
<dbReference type="AlphaFoldDB" id="A0A2U1KFN6"/>
<dbReference type="PROSITE" id="PS50066">
    <property type="entry name" value="MADS_BOX_2"/>
    <property type="match status" value="1"/>
</dbReference>
<feature type="domain" description="MADS-box" evidence="7">
    <location>
        <begin position="17"/>
        <end position="77"/>
    </location>
</feature>
<evidence type="ECO:0000313" key="9">
    <source>
        <dbReference type="Proteomes" id="UP000245207"/>
    </source>
</evidence>
<evidence type="ECO:0000256" key="3">
    <source>
        <dbReference type="ARBA" id="ARBA00023125"/>
    </source>
</evidence>
<comment type="subcellular location">
    <subcellularLocation>
        <location evidence="1">Nucleus</location>
    </subcellularLocation>
</comment>
<proteinExistence type="predicted"/>
<keyword evidence="4" id="KW-0804">Transcription</keyword>
<dbReference type="SMART" id="SM00432">
    <property type="entry name" value="MADS"/>
    <property type="match status" value="1"/>
</dbReference>
<dbReference type="GO" id="GO:0000981">
    <property type="term" value="F:DNA-binding transcription factor activity, RNA polymerase II-specific"/>
    <property type="evidence" value="ECO:0007669"/>
    <property type="project" value="TreeGrafter"/>
</dbReference>
<dbReference type="Pfam" id="PF00319">
    <property type="entry name" value="SRF-TF"/>
    <property type="match status" value="1"/>
</dbReference>
<evidence type="ECO:0000313" key="8">
    <source>
        <dbReference type="EMBL" id="PWA35585.1"/>
    </source>
</evidence>
<keyword evidence="9" id="KW-1185">Reference proteome</keyword>
<protein>
    <recommendedName>
        <fullName evidence="7">MADS-box domain-containing protein</fullName>
    </recommendedName>
</protein>
<keyword evidence="6" id="KW-0175">Coiled coil</keyword>
<dbReference type="Proteomes" id="UP000245207">
    <property type="component" value="Unassembled WGS sequence"/>
</dbReference>
<keyword evidence="3" id="KW-0238">DNA-binding</keyword>
<reference evidence="8 9" key="1">
    <citation type="journal article" date="2018" name="Mol. Plant">
        <title>The genome of Artemisia annua provides insight into the evolution of Asteraceae family and artemisinin biosynthesis.</title>
        <authorList>
            <person name="Shen Q."/>
            <person name="Zhang L."/>
            <person name="Liao Z."/>
            <person name="Wang S."/>
            <person name="Yan T."/>
            <person name="Shi P."/>
            <person name="Liu M."/>
            <person name="Fu X."/>
            <person name="Pan Q."/>
            <person name="Wang Y."/>
            <person name="Lv Z."/>
            <person name="Lu X."/>
            <person name="Zhang F."/>
            <person name="Jiang W."/>
            <person name="Ma Y."/>
            <person name="Chen M."/>
            <person name="Hao X."/>
            <person name="Li L."/>
            <person name="Tang Y."/>
            <person name="Lv G."/>
            <person name="Zhou Y."/>
            <person name="Sun X."/>
            <person name="Brodelius P.E."/>
            <person name="Rose J.K.C."/>
            <person name="Tang K."/>
        </authorList>
    </citation>
    <scope>NUCLEOTIDE SEQUENCE [LARGE SCALE GENOMIC DNA]</scope>
    <source>
        <strain evidence="9">cv. Huhao1</strain>
        <tissue evidence="8">Leaf</tissue>
    </source>
</reference>
<keyword evidence="2" id="KW-0805">Transcription regulation</keyword>
<dbReference type="PANTHER" id="PTHR11945:SF723">
    <property type="entry name" value="AGAMOUS-LIKE MADS-BOX PROTEIN AGL62"/>
    <property type="match status" value="1"/>
</dbReference>
<dbReference type="GO" id="GO:0000978">
    <property type="term" value="F:RNA polymerase II cis-regulatory region sequence-specific DNA binding"/>
    <property type="evidence" value="ECO:0007669"/>
    <property type="project" value="TreeGrafter"/>
</dbReference>
<dbReference type="FunFam" id="3.40.1810.10:FF:000006">
    <property type="entry name" value="Agamous-like MADS-box protein AGL62"/>
    <property type="match status" value="1"/>
</dbReference>
<accession>A0A2U1KFN6</accession>
<dbReference type="SUPFAM" id="SSF55455">
    <property type="entry name" value="SRF-like"/>
    <property type="match status" value="1"/>
</dbReference>
<name>A0A2U1KFN6_ARTAN</name>
<evidence type="ECO:0000256" key="2">
    <source>
        <dbReference type="ARBA" id="ARBA00023015"/>
    </source>
</evidence>
<sequence>MDSTSIDSNPTIKKKSTGRKKIEIKKIEKNDTLQVTFSKRRAGLFKKASELCILTGAQIAIFVKSPANRMHVFGHPDANVLIEKYLQEKNNDNVSLPMLLPKNEFNQRYEEYLREFEAENKRNYEMIVSSGSNDHGLGFDVCIDAMGVEELENYLRKLQEDKYDVESRANELMIKNFFQG</sequence>
<dbReference type="GO" id="GO:0005634">
    <property type="term" value="C:nucleus"/>
    <property type="evidence" value="ECO:0007669"/>
    <property type="project" value="UniProtKB-SubCell"/>
</dbReference>
<dbReference type="OrthoDB" id="1896642at2759"/>
<feature type="coiled-coil region" evidence="6">
    <location>
        <begin position="148"/>
        <end position="175"/>
    </location>
</feature>